<evidence type="ECO:0000313" key="1">
    <source>
        <dbReference type="EMBL" id="AML51925.1"/>
    </source>
</evidence>
<sequence length="77" mass="8493">MKIDRMTIQMQGTKPQAQQFARHLQTELKRLNLPAQSGHLAHLSLPALTIRPGEGPQILARRTATALLAATKRQGQS</sequence>
<reference evidence="1 2" key="1">
    <citation type="submission" date="2016-02" db="EMBL/GenBank/DDBJ databases">
        <title>Complete genome sequence of Halocynthiibacter arcticus PAMC 20958t from arctic marine sediment.</title>
        <authorList>
            <person name="Lee Y.M."/>
            <person name="Baek K."/>
            <person name="Lee H.K."/>
            <person name="Shin S.C."/>
        </authorList>
    </citation>
    <scope>NUCLEOTIDE SEQUENCE [LARGE SCALE GENOMIC DNA]</scope>
    <source>
        <strain evidence="1">PAMC 20958</strain>
    </source>
</reference>
<gene>
    <name evidence="1" type="ORF">RC74_12195</name>
</gene>
<dbReference type="KEGG" id="hat:RC74_12195"/>
<keyword evidence="2" id="KW-1185">Reference proteome</keyword>
<dbReference type="EMBL" id="CP014327">
    <property type="protein sequence ID" value="AML51925.1"/>
    <property type="molecule type" value="Genomic_DNA"/>
</dbReference>
<evidence type="ECO:0000313" key="2">
    <source>
        <dbReference type="Proteomes" id="UP000070371"/>
    </source>
</evidence>
<name>A0A126V1U6_9RHOB</name>
<dbReference type="AlphaFoldDB" id="A0A126V1U6"/>
<accession>A0A126V1U6</accession>
<dbReference type="Proteomes" id="UP000070371">
    <property type="component" value="Chromosome"/>
</dbReference>
<proteinExistence type="predicted"/>
<dbReference type="STRING" id="1579316.RC74_12195"/>
<dbReference type="RefSeq" id="WP_039004693.1">
    <property type="nucleotide sequence ID" value="NZ_CP014327.1"/>
</dbReference>
<protein>
    <submittedName>
        <fullName evidence="1">Uncharacterized protein</fullName>
    </submittedName>
</protein>
<organism evidence="1 2">
    <name type="scientific">Falsihalocynthiibacter arcticus</name>
    <dbReference type="NCBI Taxonomy" id="1579316"/>
    <lineage>
        <taxon>Bacteria</taxon>
        <taxon>Pseudomonadati</taxon>
        <taxon>Pseudomonadota</taxon>
        <taxon>Alphaproteobacteria</taxon>
        <taxon>Rhodobacterales</taxon>
        <taxon>Roseobacteraceae</taxon>
        <taxon>Falsihalocynthiibacter</taxon>
    </lineage>
</organism>